<protein>
    <submittedName>
        <fullName evidence="1">Uncharacterized protein</fullName>
    </submittedName>
</protein>
<gene>
    <name evidence="1" type="ORF">DPMN_193460</name>
</gene>
<comment type="caution">
    <text evidence="1">The sequence shown here is derived from an EMBL/GenBank/DDBJ whole genome shotgun (WGS) entry which is preliminary data.</text>
</comment>
<organism evidence="1 2">
    <name type="scientific">Dreissena polymorpha</name>
    <name type="common">Zebra mussel</name>
    <name type="synonym">Mytilus polymorpha</name>
    <dbReference type="NCBI Taxonomy" id="45954"/>
    <lineage>
        <taxon>Eukaryota</taxon>
        <taxon>Metazoa</taxon>
        <taxon>Spiralia</taxon>
        <taxon>Lophotrochozoa</taxon>
        <taxon>Mollusca</taxon>
        <taxon>Bivalvia</taxon>
        <taxon>Autobranchia</taxon>
        <taxon>Heteroconchia</taxon>
        <taxon>Euheterodonta</taxon>
        <taxon>Imparidentia</taxon>
        <taxon>Neoheterodontei</taxon>
        <taxon>Myida</taxon>
        <taxon>Dreissenoidea</taxon>
        <taxon>Dreissenidae</taxon>
        <taxon>Dreissena</taxon>
    </lineage>
</organism>
<reference evidence="1" key="2">
    <citation type="submission" date="2020-11" db="EMBL/GenBank/DDBJ databases">
        <authorList>
            <person name="McCartney M.A."/>
            <person name="Auch B."/>
            <person name="Kono T."/>
            <person name="Mallez S."/>
            <person name="Becker A."/>
            <person name="Gohl D.M."/>
            <person name="Silverstein K.A.T."/>
            <person name="Koren S."/>
            <person name="Bechman K.B."/>
            <person name="Herman A."/>
            <person name="Abrahante J.E."/>
            <person name="Garbe J."/>
        </authorList>
    </citation>
    <scope>NUCLEOTIDE SEQUENCE</scope>
    <source>
        <strain evidence="1">Duluth1</strain>
        <tissue evidence="1">Whole animal</tissue>
    </source>
</reference>
<reference evidence="1" key="1">
    <citation type="journal article" date="2019" name="bioRxiv">
        <title>The Genome of the Zebra Mussel, Dreissena polymorpha: A Resource for Invasive Species Research.</title>
        <authorList>
            <person name="McCartney M.A."/>
            <person name="Auch B."/>
            <person name="Kono T."/>
            <person name="Mallez S."/>
            <person name="Zhang Y."/>
            <person name="Obille A."/>
            <person name="Becker A."/>
            <person name="Abrahante J.E."/>
            <person name="Garbe J."/>
            <person name="Badalamenti J.P."/>
            <person name="Herman A."/>
            <person name="Mangelson H."/>
            <person name="Liachko I."/>
            <person name="Sullivan S."/>
            <person name="Sone E.D."/>
            <person name="Koren S."/>
            <person name="Silverstein K.A.T."/>
            <person name="Beckman K.B."/>
            <person name="Gohl D.M."/>
        </authorList>
    </citation>
    <scope>NUCLEOTIDE SEQUENCE</scope>
    <source>
        <strain evidence="1">Duluth1</strain>
        <tissue evidence="1">Whole animal</tissue>
    </source>
</reference>
<dbReference type="AlphaFoldDB" id="A0A9D3Y167"/>
<dbReference type="Proteomes" id="UP000828390">
    <property type="component" value="Unassembled WGS sequence"/>
</dbReference>
<evidence type="ECO:0000313" key="2">
    <source>
        <dbReference type="Proteomes" id="UP000828390"/>
    </source>
</evidence>
<dbReference type="EMBL" id="JAIWYP010000065">
    <property type="protein sequence ID" value="KAH3690402.1"/>
    <property type="molecule type" value="Genomic_DNA"/>
</dbReference>
<name>A0A9D3Y167_DREPO</name>
<evidence type="ECO:0000313" key="1">
    <source>
        <dbReference type="EMBL" id="KAH3690402.1"/>
    </source>
</evidence>
<sequence>MIAVELSKTFLCNNKTGTLVHWGIIIAQESNATDLSFVGSRGEYEARKNTLYKKWSEVKDMDDIPTYLATGPN</sequence>
<proteinExistence type="predicted"/>
<accession>A0A9D3Y167</accession>
<keyword evidence="2" id="KW-1185">Reference proteome</keyword>